<dbReference type="Proteomes" id="UP000321485">
    <property type="component" value="Unassembled WGS sequence"/>
</dbReference>
<accession>A0A561XB27</accession>
<sequence length="199" mass="21995">MAPIPHPAFWSLLTQAAGTQALPDWATAERAITTHAVQTGGTVFLQGVQHPYVYAVQAGLFKLSYLQDDGTEWIKSFAEEGRFFASVSALQPGGRTAFMVTAIESATLERIDHGVLLALAERHLPWAKALYQLTLVYAARKEARERELLTLTPEGRYRAFLASHPNLALRIPQKDLARHLGLTPVGLNRIAVRVRRSVT</sequence>
<evidence type="ECO:0000313" key="3">
    <source>
        <dbReference type="Proteomes" id="UP000321485"/>
    </source>
</evidence>
<dbReference type="InterPro" id="IPR018490">
    <property type="entry name" value="cNMP-bd_dom_sf"/>
</dbReference>
<protein>
    <submittedName>
        <fullName evidence="2">CRP-like cAMP-binding protein</fullName>
    </submittedName>
</protein>
<name>A0A561XB27_ACIDE</name>
<gene>
    <name evidence="2" type="ORF">ATF69_4397</name>
</gene>
<dbReference type="InterPro" id="IPR000595">
    <property type="entry name" value="cNMP-bd_dom"/>
</dbReference>
<proteinExistence type="predicted"/>
<comment type="caution">
    <text evidence="2">The sequence shown here is derived from an EMBL/GenBank/DDBJ whole genome shotgun (WGS) entry which is preliminary data.</text>
</comment>
<dbReference type="PROSITE" id="PS50042">
    <property type="entry name" value="CNMP_BINDING_3"/>
    <property type="match status" value="1"/>
</dbReference>
<dbReference type="EMBL" id="VJWE01000018">
    <property type="protein sequence ID" value="TWG33320.1"/>
    <property type="molecule type" value="Genomic_DNA"/>
</dbReference>
<evidence type="ECO:0000313" key="2">
    <source>
        <dbReference type="EMBL" id="TWG33320.1"/>
    </source>
</evidence>
<dbReference type="GeneID" id="51113430"/>
<evidence type="ECO:0000259" key="1">
    <source>
        <dbReference type="PROSITE" id="PS50042"/>
    </source>
</evidence>
<dbReference type="CDD" id="cd00038">
    <property type="entry name" value="CAP_ED"/>
    <property type="match status" value="1"/>
</dbReference>
<dbReference type="InterPro" id="IPR014710">
    <property type="entry name" value="RmlC-like_jellyroll"/>
</dbReference>
<dbReference type="SUPFAM" id="SSF51206">
    <property type="entry name" value="cAMP-binding domain-like"/>
    <property type="match status" value="1"/>
</dbReference>
<organism evidence="2 3">
    <name type="scientific">Acidovorax delafieldii</name>
    <name type="common">Pseudomonas delafieldii</name>
    <dbReference type="NCBI Taxonomy" id="47920"/>
    <lineage>
        <taxon>Bacteria</taxon>
        <taxon>Pseudomonadati</taxon>
        <taxon>Pseudomonadota</taxon>
        <taxon>Betaproteobacteria</taxon>
        <taxon>Burkholderiales</taxon>
        <taxon>Comamonadaceae</taxon>
        <taxon>Acidovorax</taxon>
    </lineage>
</organism>
<dbReference type="Gene3D" id="2.60.120.10">
    <property type="entry name" value="Jelly Rolls"/>
    <property type="match status" value="1"/>
</dbReference>
<dbReference type="Pfam" id="PF00027">
    <property type="entry name" value="cNMP_binding"/>
    <property type="match status" value="1"/>
</dbReference>
<feature type="domain" description="Cyclic nucleotide-binding" evidence="1">
    <location>
        <begin position="31"/>
        <end position="112"/>
    </location>
</feature>
<dbReference type="RefSeq" id="WP_146872263.1">
    <property type="nucleotide sequence ID" value="NZ_VJWE01000018.1"/>
</dbReference>
<reference evidence="2 3" key="1">
    <citation type="journal article" date="2015" name="Stand. Genomic Sci.">
        <title>Genomic Encyclopedia of Bacterial and Archaeal Type Strains, Phase III: the genomes of soil and plant-associated and newly described type strains.</title>
        <authorList>
            <person name="Whitman W.B."/>
            <person name="Woyke T."/>
            <person name="Klenk H.P."/>
            <person name="Zhou Y."/>
            <person name="Lilburn T.G."/>
            <person name="Beck B.J."/>
            <person name="De Vos P."/>
            <person name="Vandamme P."/>
            <person name="Eisen J.A."/>
            <person name="Garrity G."/>
            <person name="Hugenholtz P."/>
            <person name="Kyrpides N.C."/>
        </authorList>
    </citation>
    <scope>NUCLEOTIDE SEQUENCE [LARGE SCALE GENOMIC DNA]</scope>
    <source>
        <strain evidence="2 3">DSM 64</strain>
    </source>
</reference>
<dbReference type="AlphaFoldDB" id="A0A561XB27"/>